<organism evidence="8">
    <name type="scientific">uncultured Caudovirales phage</name>
    <dbReference type="NCBI Taxonomy" id="2100421"/>
    <lineage>
        <taxon>Viruses</taxon>
        <taxon>Duplodnaviria</taxon>
        <taxon>Heunggongvirae</taxon>
        <taxon>Uroviricota</taxon>
        <taxon>Caudoviricetes</taxon>
        <taxon>Peduoviridae</taxon>
        <taxon>Maltschvirus</taxon>
        <taxon>Maltschvirus maltsch</taxon>
    </lineage>
</organism>
<evidence type="ECO:0000313" key="5">
    <source>
        <dbReference type="EMBL" id="CAB4182111.1"/>
    </source>
</evidence>
<dbReference type="InterPro" id="IPR011250">
    <property type="entry name" value="OMP/PagP_B-barrel"/>
</dbReference>
<accession>A0A6J5T7N2</accession>
<dbReference type="EMBL" id="LR796860">
    <property type="protein sequence ID" value="CAB4170318.1"/>
    <property type="molecule type" value="Genomic_DNA"/>
</dbReference>
<dbReference type="EMBL" id="LR797157">
    <property type="protein sequence ID" value="CAB4190758.1"/>
    <property type="molecule type" value="Genomic_DNA"/>
</dbReference>
<proteinExistence type="predicted"/>
<evidence type="ECO:0000259" key="2">
    <source>
        <dbReference type="Pfam" id="PF13505"/>
    </source>
</evidence>
<dbReference type="EMBL" id="LR797021">
    <property type="protein sequence ID" value="CAB4182111.1"/>
    <property type="molecule type" value="Genomic_DNA"/>
</dbReference>
<evidence type="ECO:0000313" key="3">
    <source>
        <dbReference type="EMBL" id="CAB4170318.1"/>
    </source>
</evidence>
<protein>
    <submittedName>
        <fullName evidence="8">COG3637 Opacity protein and related surface antigens</fullName>
    </submittedName>
</protein>
<feature type="domain" description="Outer membrane protein beta-barrel" evidence="2">
    <location>
        <begin position="41"/>
        <end position="178"/>
    </location>
</feature>
<dbReference type="SUPFAM" id="SSF56925">
    <property type="entry name" value="OMPA-like"/>
    <property type="match status" value="1"/>
</dbReference>
<dbReference type="EMBL" id="LR797369">
    <property type="protein sequence ID" value="CAB4211119.1"/>
    <property type="molecule type" value="Genomic_DNA"/>
</dbReference>
<evidence type="ECO:0000313" key="9">
    <source>
        <dbReference type="EMBL" id="CAB5227669.1"/>
    </source>
</evidence>
<evidence type="ECO:0000313" key="4">
    <source>
        <dbReference type="EMBL" id="CAB4176962.1"/>
    </source>
</evidence>
<evidence type="ECO:0000313" key="7">
    <source>
        <dbReference type="EMBL" id="CAB4211119.1"/>
    </source>
</evidence>
<dbReference type="EMBL" id="LR797518">
    <property type="protein sequence ID" value="CAB4222517.1"/>
    <property type="molecule type" value="Genomic_DNA"/>
</dbReference>
<dbReference type="Gene3D" id="2.40.160.20">
    <property type="match status" value="1"/>
</dbReference>
<evidence type="ECO:0000313" key="6">
    <source>
        <dbReference type="EMBL" id="CAB4190758.1"/>
    </source>
</evidence>
<sequence length="178" mass="19190">MFKSIKLATVSLLALSSVALAGDLPSKTTPAAPTAPSILSETSYYVGGFIGSETKKVEPWYGALRGGVNAGYNVTSYAAVEAMYEYNYNPLKAQRSNAGYINGIGQLKVPFIPVVPYALAGVGYRMSDAKDQAVYNVGAGMKYELNSNIDLDVRYRYVSDFDNKFSNNALTVGGVYKF</sequence>
<keyword evidence="1" id="KW-0732">Signal</keyword>
<dbReference type="EMBL" id="LR798378">
    <property type="protein sequence ID" value="CAB5227669.1"/>
    <property type="molecule type" value="Genomic_DNA"/>
</dbReference>
<evidence type="ECO:0000313" key="8">
    <source>
        <dbReference type="EMBL" id="CAB4222517.1"/>
    </source>
</evidence>
<dbReference type="Pfam" id="PF13505">
    <property type="entry name" value="OMP_b-brl"/>
    <property type="match status" value="1"/>
</dbReference>
<gene>
    <name evidence="5" type="ORF">UFOVP1065_141</name>
    <name evidence="6" type="ORF">UFOVP1198_110</name>
    <name evidence="7" type="ORF">UFOVP1418_102</name>
    <name evidence="9" type="ORF">UFOVP1524_48</name>
    <name evidence="8" type="ORF">UFOVP1651_48</name>
    <name evidence="3" type="ORF">UFOVP908_26</name>
    <name evidence="4" type="ORF">UFOVP990_110</name>
</gene>
<evidence type="ECO:0000256" key="1">
    <source>
        <dbReference type="ARBA" id="ARBA00022729"/>
    </source>
</evidence>
<name>A0A6J5T7N2_9CAUD</name>
<dbReference type="EMBL" id="LR796945">
    <property type="protein sequence ID" value="CAB4176962.1"/>
    <property type="molecule type" value="Genomic_DNA"/>
</dbReference>
<dbReference type="InterPro" id="IPR027385">
    <property type="entry name" value="Beta-barrel_OMP"/>
</dbReference>
<reference evidence="8" key="1">
    <citation type="submission" date="2020-05" db="EMBL/GenBank/DDBJ databases">
        <authorList>
            <person name="Chiriac C."/>
            <person name="Salcher M."/>
            <person name="Ghai R."/>
            <person name="Kavagutti S V."/>
        </authorList>
    </citation>
    <scope>NUCLEOTIDE SEQUENCE</scope>
</reference>